<dbReference type="Proteomes" id="UP000287996">
    <property type="component" value="Unassembled WGS sequence"/>
</dbReference>
<organism evidence="3 4">
    <name type="scientific">Idiomarina tyrosinivorans</name>
    <dbReference type="NCBI Taxonomy" id="1445662"/>
    <lineage>
        <taxon>Bacteria</taxon>
        <taxon>Pseudomonadati</taxon>
        <taxon>Pseudomonadota</taxon>
        <taxon>Gammaproteobacteria</taxon>
        <taxon>Alteromonadales</taxon>
        <taxon>Idiomarinaceae</taxon>
        <taxon>Idiomarina</taxon>
    </lineage>
</organism>
<keyword evidence="4" id="KW-1185">Reference proteome</keyword>
<sequence>MRLVVTCLCLLALQACQTFPAPMTAAARARLALGMAYLQRRQLDLAYPQLQRAWEYAPGHVDNVLALAHYYQLAGQPYAALALYQQGISWHPEAGDLYNNYAVLLCQTTGYAEAQAVFLQALALPRYAARQRTYRNLVRCAQSHGERRQAEKFSAYLAPKQIDEVISGVK</sequence>
<evidence type="ECO:0000256" key="1">
    <source>
        <dbReference type="PROSITE-ProRule" id="PRU00339"/>
    </source>
</evidence>
<keyword evidence="2" id="KW-0732">Signal</keyword>
<evidence type="ECO:0000313" key="4">
    <source>
        <dbReference type="Proteomes" id="UP000287996"/>
    </source>
</evidence>
<keyword evidence="1" id="KW-0802">TPR repeat</keyword>
<dbReference type="InterPro" id="IPR011990">
    <property type="entry name" value="TPR-like_helical_dom_sf"/>
</dbReference>
<feature type="signal peptide" evidence="2">
    <location>
        <begin position="1"/>
        <end position="20"/>
    </location>
</feature>
<gene>
    <name evidence="3" type="ORF">CWI84_06685</name>
</gene>
<protein>
    <submittedName>
        <fullName evidence="3">Uncharacterized protein</fullName>
    </submittedName>
</protein>
<dbReference type="Gene3D" id="1.25.40.10">
    <property type="entry name" value="Tetratricopeptide repeat domain"/>
    <property type="match status" value="1"/>
</dbReference>
<comment type="caution">
    <text evidence="3">The sequence shown here is derived from an EMBL/GenBank/DDBJ whole genome shotgun (WGS) entry which is preliminary data.</text>
</comment>
<name>A0A432ZR52_9GAMM</name>
<accession>A0A432ZR52</accession>
<evidence type="ECO:0000256" key="2">
    <source>
        <dbReference type="SAM" id="SignalP"/>
    </source>
</evidence>
<proteinExistence type="predicted"/>
<dbReference type="AlphaFoldDB" id="A0A432ZR52"/>
<dbReference type="RefSeq" id="WP_126841809.1">
    <property type="nucleotide sequence ID" value="NZ_PIQH01000005.1"/>
</dbReference>
<dbReference type="SUPFAM" id="SSF48452">
    <property type="entry name" value="TPR-like"/>
    <property type="match status" value="1"/>
</dbReference>
<dbReference type="OrthoDB" id="6238291at2"/>
<reference evidence="3 4" key="1">
    <citation type="journal article" date="2011" name="Front. Microbiol.">
        <title>Genomic signatures of strain selection and enhancement in Bacillus atrophaeus var. globigii, a historical biowarfare simulant.</title>
        <authorList>
            <person name="Gibbons H.S."/>
            <person name="Broomall S.M."/>
            <person name="McNew L.A."/>
            <person name="Daligault H."/>
            <person name="Chapman C."/>
            <person name="Bruce D."/>
            <person name="Karavis M."/>
            <person name="Krepps M."/>
            <person name="McGregor P.A."/>
            <person name="Hong C."/>
            <person name="Park K.H."/>
            <person name="Akmal A."/>
            <person name="Feldman A."/>
            <person name="Lin J.S."/>
            <person name="Chang W.E."/>
            <person name="Higgs B.W."/>
            <person name="Demirev P."/>
            <person name="Lindquist J."/>
            <person name="Liem A."/>
            <person name="Fochler E."/>
            <person name="Read T.D."/>
            <person name="Tapia R."/>
            <person name="Johnson S."/>
            <person name="Bishop-Lilly K.A."/>
            <person name="Detter C."/>
            <person name="Han C."/>
            <person name="Sozhamannan S."/>
            <person name="Rosenzweig C.N."/>
            <person name="Skowronski E.W."/>
        </authorList>
    </citation>
    <scope>NUCLEOTIDE SEQUENCE [LARGE SCALE GENOMIC DNA]</scope>
    <source>
        <strain evidence="3 4">CC-PW-9</strain>
    </source>
</reference>
<evidence type="ECO:0000313" key="3">
    <source>
        <dbReference type="EMBL" id="RUO80311.1"/>
    </source>
</evidence>
<dbReference type="EMBL" id="PIQH01000005">
    <property type="protein sequence ID" value="RUO80311.1"/>
    <property type="molecule type" value="Genomic_DNA"/>
</dbReference>
<dbReference type="PROSITE" id="PS50005">
    <property type="entry name" value="TPR"/>
    <property type="match status" value="1"/>
</dbReference>
<feature type="chain" id="PRO_5019168426" evidence="2">
    <location>
        <begin position="21"/>
        <end position="170"/>
    </location>
</feature>
<feature type="repeat" description="TPR" evidence="1">
    <location>
        <begin position="27"/>
        <end position="60"/>
    </location>
</feature>
<dbReference type="InterPro" id="IPR019734">
    <property type="entry name" value="TPR_rpt"/>
</dbReference>
<dbReference type="PROSITE" id="PS51257">
    <property type="entry name" value="PROKAR_LIPOPROTEIN"/>
    <property type="match status" value="1"/>
</dbReference>